<evidence type="ECO:0000313" key="2">
    <source>
        <dbReference type="Proteomes" id="UP000293360"/>
    </source>
</evidence>
<sequence>MSSNESTSQSTMKEPWLAFIDNEFDIEDDQTRLELLTILRDALLSIDEAAAEVAAHRIDSYYSDTFLSVHPLVKFEDDKGMASFLCALWDAVFDLAELLPFDDRKQDRLVEVILELRKLPAKSFTIWQEKDCLVYIKEPVFFMVQEDRWNGSFPHNFKGEPAAVAEFRQRCYEWVNHQAFTARCTEAGIDTEPLCKHPTYEIANGLEKEYSLQVERDCKVMVAAQYILLAGRALHQRYIARHLSTGKEEAARQGLEKWGLWAERLKAIEEKGDCDPKVIAAAVEARRRLIALQPDVFLDSVARPTRKRLIAPHPDLFPDSPTKRARKSLIALYPDPTPDFCGETERHY</sequence>
<protein>
    <submittedName>
        <fullName evidence="1">Uncharacterized protein</fullName>
    </submittedName>
</protein>
<keyword evidence="2" id="KW-1185">Reference proteome</keyword>
<accession>A0A4Q4SYJ8</accession>
<dbReference type="InterPro" id="IPR053204">
    <property type="entry name" value="Oxopyrrolidines_Biosynth-assoc"/>
</dbReference>
<dbReference type="PANTHER" id="PTHR38797:SF4">
    <property type="entry name" value="NUCLEAR PORE COMPLEX PROTEIN NUP85"/>
    <property type="match status" value="1"/>
</dbReference>
<dbReference type="OrthoDB" id="3350591at2759"/>
<dbReference type="Proteomes" id="UP000293360">
    <property type="component" value="Unassembled WGS sequence"/>
</dbReference>
<dbReference type="EMBL" id="QJNU01000593">
    <property type="protein sequence ID" value="RYO93193.1"/>
    <property type="molecule type" value="Genomic_DNA"/>
</dbReference>
<dbReference type="Pfam" id="PF12311">
    <property type="entry name" value="DUF3632"/>
    <property type="match status" value="1"/>
</dbReference>
<organism evidence="1 2">
    <name type="scientific">Monosporascus ibericus</name>
    <dbReference type="NCBI Taxonomy" id="155417"/>
    <lineage>
        <taxon>Eukaryota</taxon>
        <taxon>Fungi</taxon>
        <taxon>Dikarya</taxon>
        <taxon>Ascomycota</taxon>
        <taxon>Pezizomycotina</taxon>
        <taxon>Sordariomycetes</taxon>
        <taxon>Xylariomycetidae</taxon>
        <taxon>Xylariales</taxon>
        <taxon>Xylariales incertae sedis</taxon>
        <taxon>Monosporascus</taxon>
    </lineage>
</organism>
<dbReference type="STRING" id="155417.A0A4Q4SYJ8"/>
<name>A0A4Q4SYJ8_9PEZI</name>
<gene>
    <name evidence="1" type="ORF">DL764_008020</name>
</gene>
<evidence type="ECO:0000313" key="1">
    <source>
        <dbReference type="EMBL" id="RYO93193.1"/>
    </source>
</evidence>
<comment type="caution">
    <text evidence="1">The sequence shown here is derived from an EMBL/GenBank/DDBJ whole genome shotgun (WGS) entry which is preliminary data.</text>
</comment>
<dbReference type="InterPro" id="IPR022085">
    <property type="entry name" value="OpdG"/>
</dbReference>
<reference evidence="1 2" key="1">
    <citation type="submission" date="2018-06" db="EMBL/GenBank/DDBJ databases">
        <title>Complete Genomes of Monosporascus.</title>
        <authorList>
            <person name="Robinson A.J."/>
            <person name="Natvig D.O."/>
        </authorList>
    </citation>
    <scope>NUCLEOTIDE SEQUENCE [LARGE SCALE GENOMIC DNA]</scope>
    <source>
        <strain evidence="1 2">CBS 110550</strain>
    </source>
</reference>
<dbReference type="PANTHER" id="PTHR38797">
    <property type="entry name" value="NUCLEAR PORE COMPLEX PROTEIN NUP85-RELATED"/>
    <property type="match status" value="1"/>
</dbReference>
<dbReference type="AlphaFoldDB" id="A0A4Q4SYJ8"/>
<proteinExistence type="predicted"/>